<dbReference type="Proteomes" id="UP001642409">
    <property type="component" value="Unassembled WGS sequence"/>
</dbReference>
<evidence type="ECO:0000313" key="3">
    <source>
        <dbReference type="Proteomes" id="UP001642409"/>
    </source>
</evidence>
<organism evidence="1">
    <name type="scientific">Hexamita inflata</name>
    <dbReference type="NCBI Taxonomy" id="28002"/>
    <lineage>
        <taxon>Eukaryota</taxon>
        <taxon>Metamonada</taxon>
        <taxon>Diplomonadida</taxon>
        <taxon>Hexamitidae</taxon>
        <taxon>Hexamitinae</taxon>
        <taxon>Hexamita</taxon>
    </lineage>
</organism>
<dbReference type="GO" id="GO:0005789">
    <property type="term" value="C:endoplasmic reticulum membrane"/>
    <property type="evidence" value="ECO:0007669"/>
    <property type="project" value="TreeGrafter"/>
</dbReference>
<dbReference type="GO" id="GO:0030148">
    <property type="term" value="P:sphingolipid biosynthetic process"/>
    <property type="evidence" value="ECO:0007669"/>
    <property type="project" value="TreeGrafter"/>
</dbReference>
<reference evidence="2 3" key="2">
    <citation type="submission" date="2024-07" db="EMBL/GenBank/DDBJ databases">
        <authorList>
            <person name="Akdeniz Z."/>
        </authorList>
    </citation>
    <scope>NUCLEOTIDE SEQUENCE [LARGE SCALE GENOMIC DNA]</scope>
</reference>
<dbReference type="EMBL" id="CAXDID020000523">
    <property type="protein sequence ID" value="CAL6099738.1"/>
    <property type="molecule type" value="Genomic_DNA"/>
</dbReference>
<protein>
    <submittedName>
        <fullName evidence="1">Short-chain dehydrogenase/reductase</fullName>
    </submittedName>
    <submittedName>
        <fullName evidence="2">Short-chain_dehydrogenase/reductase</fullName>
    </submittedName>
</protein>
<dbReference type="CDD" id="cd05233">
    <property type="entry name" value="SDR_c"/>
    <property type="match status" value="1"/>
</dbReference>
<proteinExistence type="predicted"/>
<dbReference type="InterPro" id="IPR036291">
    <property type="entry name" value="NAD(P)-bd_dom_sf"/>
</dbReference>
<dbReference type="EMBL" id="CATOUU010001033">
    <property type="protein sequence ID" value="CAI9968223.1"/>
    <property type="molecule type" value="Genomic_DNA"/>
</dbReference>
<keyword evidence="3" id="KW-1185">Reference proteome</keyword>
<dbReference type="Gene3D" id="3.40.50.720">
    <property type="entry name" value="NAD(P)-binding Rossmann-like Domain"/>
    <property type="match status" value="1"/>
</dbReference>
<dbReference type="GO" id="GO:0006666">
    <property type="term" value="P:3-keto-sphinganine metabolic process"/>
    <property type="evidence" value="ECO:0007669"/>
    <property type="project" value="TreeGrafter"/>
</dbReference>
<gene>
    <name evidence="1" type="ORF">HINF_LOCUS55868</name>
    <name evidence="2" type="ORF">HINF_LOCUS70224</name>
</gene>
<sequence length="235" mass="25745">MIDNRSYVDQLKAKFGSGPILITGATGSVGFELVRHLCKDFKIIAVGRDLDKLAQLRELGAETIPLDLSQQDAVSALQSIQPFPNLVIAAHGSGLMQNFSEIPFTRISPYMNANLTSFIHLAHLSAQHDCKMIAVGSVIGYTCNKNYELYHISKQAVQALKKLKVQVINPPTIRDSGFFKEMPKRSGFRKLGAFKMFSASSKQIAEEIVKMAVNGKKVVNVGLVGKLARIASILQ</sequence>
<evidence type="ECO:0000313" key="1">
    <source>
        <dbReference type="EMBL" id="CAI9968223.1"/>
    </source>
</evidence>
<evidence type="ECO:0000313" key="2">
    <source>
        <dbReference type="EMBL" id="CAL6099738.1"/>
    </source>
</evidence>
<name>A0AA86R8E3_9EUKA</name>
<dbReference type="AlphaFoldDB" id="A0AA86R8E3"/>
<dbReference type="PANTHER" id="PTHR43550:SF3">
    <property type="entry name" value="3-KETODIHYDROSPHINGOSINE REDUCTASE"/>
    <property type="match status" value="1"/>
</dbReference>
<comment type="caution">
    <text evidence="1">The sequence shown here is derived from an EMBL/GenBank/DDBJ whole genome shotgun (WGS) entry which is preliminary data.</text>
</comment>
<accession>A0AA86R8E3</accession>
<dbReference type="InterPro" id="IPR002347">
    <property type="entry name" value="SDR_fam"/>
</dbReference>
<dbReference type="PANTHER" id="PTHR43550">
    <property type="entry name" value="3-KETODIHYDROSPHINGOSINE REDUCTASE"/>
    <property type="match status" value="1"/>
</dbReference>
<dbReference type="Pfam" id="PF00106">
    <property type="entry name" value="adh_short"/>
    <property type="match status" value="1"/>
</dbReference>
<dbReference type="SUPFAM" id="SSF51735">
    <property type="entry name" value="NAD(P)-binding Rossmann-fold domains"/>
    <property type="match status" value="1"/>
</dbReference>
<reference evidence="1" key="1">
    <citation type="submission" date="2023-06" db="EMBL/GenBank/DDBJ databases">
        <authorList>
            <person name="Kurt Z."/>
        </authorList>
    </citation>
    <scope>NUCLEOTIDE SEQUENCE</scope>
</reference>
<dbReference type="GO" id="GO:0047560">
    <property type="term" value="F:3-dehydrosphinganine reductase activity"/>
    <property type="evidence" value="ECO:0007669"/>
    <property type="project" value="TreeGrafter"/>
</dbReference>